<evidence type="ECO:0000313" key="2">
    <source>
        <dbReference type="EMBL" id="KAF5760417.1"/>
    </source>
</evidence>
<organism evidence="3 4">
    <name type="scientific">Helianthus annuus</name>
    <name type="common">Common sunflower</name>
    <dbReference type="NCBI Taxonomy" id="4232"/>
    <lineage>
        <taxon>Eukaryota</taxon>
        <taxon>Viridiplantae</taxon>
        <taxon>Streptophyta</taxon>
        <taxon>Embryophyta</taxon>
        <taxon>Tracheophyta</taxon>
        <taxon>Spermatophyta</taxon>
        <taxon>Magnoliopsida</taxon>
        <taxon>eudicotyledons</taxon>
        <taxon>Gunneridae</taxon>
        <taxon>Pentapetalae</taxon>
        <taxon>asterids</taxon>
        <taxon>campanulids</taxon>
        <taxon>Asterales</taxon>
        <taxon>Asteraceae</taxon>
        <taxon>Asteroideae</taxon>
        <taxon>Heliantheae alliance</taxon>
        <taxon>Heliantheae</taxon>
        <taxon>Helianthus</taxon>
    </lineage>
</organism>
<reference evidence="2 4" key="1">
    <citation type="journal article" date="2017" name="Nature">
        <title>The sunflower genome provides insights into oil metabolism, flowering and Asterid evolution.</title>
        <authorList>
            <person name="Badouin H."/>
            <person name="Gouzy J."/>
            <person name="Grassa C.J."/>
            <person name="Murat F."/>
            <person name="Staton S.E."/>
            <person name="Cottret L."/>
            <person name="Lelandais-Briere C."/>
            <person name="Owens G.L."/>
            <person name="Carrere S."/>
            <person name="Mayjonade B."/>
            <person name="Legrand L."/>
            <person name="Gill N."/>
            <person name="Kane N.C."/>
            <person name="Bowers J.E."/>
            <person name="Hubner S."/>
            <person name="Bellec A."/>
            <person name="Berard A."/>
            <person name="Berges H."/>
            <person name="Blanchet N."/>
            <person name="Boniface M.C."/>
            <person name="Brunel D."/>
            <person name="Catrice O."/>
            <person name="Chaidir N."/>
            <person name="Claudel C."/>
            <person name="Donnadieu C."/>
            <person name="Faraut T."/>
            <person name="Fievet G."/>
            <person name="Helmstetter N."/>
            <person name="King M."/>
            <person name="Knapp S.J."/>
            <person name="Lai Z."/>
            <person name="Le Paslier M.C."/>
            <person name="Lippi Y."/>
            <person name="Lorenzon L."/>
            <person name="Mandel J.R."/>
            <person name="Marage G."/>
            <person name="Marchand G."/>
            <person name="Marquand E."/>
            <person name="Bret-Mestries E."/>
            <person name="Morien E."/>
            <person name="Nambeesan S."/>
            <person name="Nguyen T."/>
            <person name="Pegot-Espagnet P."/>
            <person name="Pouilly N."/>
            <person name="Raftis F."/>
            <person name="Sallet E."/>
            <person name="Schiex T."/>
            <person name="Thomas J."/>
            <person name="Vandecasteele C."/>
            <person name="Vares D."/>
            <person name="Vear F."/>
            <person name="Vautrin S."/>
            <person name="Crespi M."/>
            <person name="Mangin B."/>
            <person name="Burke J.M."/>
            <person name="Salse J."/>
            <person name="Munos S."/>
            <person name="Vincourt P."/>
            <person name="Rieseberg L.H."/>
            <person name="Langlade N.B."/>
        </authorList>
    </citation>
    <scope>NUCLEOTIDE SEQUENCE [LARGE SCALE GENOMIC DNA]</scope>
    <source>
        <strain evidence="4">cv. SF193</strain>
        <tissue evidence="2">Leaves</tissue>
    </source>
</reference>
<feature type="signal peptide" evidence="1">
    <location>
        <begin position="1"/>
        <end position="26"/>
    </location>
</feature>
<proteinExistence type="predicted"/>
<keyword evidence="4" id="KW-1185">Reference proteome</keyword>
<dbReference type="InParanoid" id="A0A251S140"/>
<reference evidence="3" key="2">
    <citation type="submission" date="2017-02" db="EMBL/GenBank/DDBJ databases">
        <title>Sunflower complete genome.</title>
        <authorList>
            <person name="Langlade N."/>
            <person name="Munos S."/>
        </authorList>
    </citation>
    <scope>NUCLEOTIDE SEQUENCE [LARGE SCALE GENOMIC DNA]</scope>
    <source>
        <tissue evidence="3">Leaves</tissue>
    </source>
</reference>
<feature type="chain" id="PRO_5041060860" evidence="1">
    <location>
        <begin position="27"/>
        <end position="71"/>
    </location>
</feature>
<dbReference type="EMBL" id="CM007905">
    <property type="protein sequence ID" value="OTF91846.1"/>
    <property type="molecule type" value="Genomic_DNA"/>
</dbReference>
<evidence type="ECO:0000313" key="3">
    <source>
        <dbReference type="EMBL" id="OTF91846.1"/>
    </source>
</evidence>
<protein>
    <submittedName>
        <fullName evidence="3">Uncharacterized protein</fullName>
    </submittedName>
</protein>
<evidence type="ECO:0000313" key="4">
    <source>
        <dbReference type="Proteomes" id="UP000215914"/>
    </source>
</evidence>
<dbReference type="OMA" id="DENCCLG"/>
<dbReference type="Gramene" id="mRNA:HanXRQr2_Chr16g0753261">
    <property type="protein sequence ID" value="mRNA:HanXRQr2_Chr16g0753261"/>
    <property type="gene ID" value="HanXRQr2_Chr16g0753261"/>
</dbReference>
<dbReference type="Proteomes" id="UP000215914">
    <property type="component" value="Chromosome 16"/>
</dbReference>
<dbReference type="AlphaFoldDB" id="A0A251S140"/>
<gene>
    <name evidence="3" type="ORF">HannXRQ_Chr16g0515411</name>
    <name evidence="2" type="ORF">HanXRQr2_Chr16g0753261</name>
</gene>
<sequence>MVTRATLARFLVWFLVVASTAASTYATSGPKVLHPAADTSIHPQAGCRCCNFVYQKPFIQCGRVCCVDGCC</sequence>
<name>A0A251S140_HELAN</name>
<evidence type="ECO:0000256" key="1">
    <source>
        <dbReference type="SAM" id="SignalP"/>
    </source>
</evidence>
<accession>A0A251S140</accession>
<reference evidence="2" key="3">
    <citation type="submission" date="2020-06" db="EMBL/GenBank/DDBJ databases">
        <title>Helianthus annuus Genome sequencing and assembly Release 2.</title>
        <authorList>
            <person name="Gouzy J."/>
            <person name="Langlade N."/>
            <person name="Munos S."/>
        </authorList>
    </citation>
    <scope>NUCLEOTIDE SEQUENCE</scope>
    <source>
        <tissue evidence="2">Leaves</tissue>
    </source>
</reference>
<keyword evidence="1" id="KW-0732">Signal</keyword>
<dbReference type="EMBL" id="MNCJ02000331">
    <property type="protein sequence ID" value="KAF5760417.1"/>
    <property type="molecule type" value="Genomic_DNA"/>
</dbReference>